<evidence type="ECO:0000313" key="2">
    <source>
        <dbReference type="EMBL" id="GAX26693.1"/>
    </source>
</evidence>
<accession>A0A1Z5KK62</accession>
<feature type="compositionally biased region" description="Basic residues" evidence="1">
    <location>
        <begin position="79"/>
        <end position="92"/>
    </location>
</feature>
<evidence type="ECO:0000256" key="1">
    <source>
        <dbReference type="SAM" id="MobiDB-lite"/>
    </source>
</evidence>
<dbReference type="AlphaFoldDB" id="A0A1Z5KK62"/>
<organism evidence="2 3">
    <name type="scientific">Fistulifera solaris</name>
    <name type="common">Oleaginous diatom</name>
    <dbReference type="NCBI Taxonomy" id="1519565"/>
    <lineage>
        <taxon>Eukaryota</taxon>
        <taxon>Sar</taxon>
        <taxon>Stramenopiles</taxon>
        <taxon>Ochrophyta</taxon>
        <taxon>Bacillariophyta</taxon>
        <taxon>Bacillariophyceae</taxon>
        <taxon>Bacillariophycidae</taxon>
        <taxon>Naviculales</taxon>
        <taxon>Naviculaceae</taxon>
        <taxon>Fistulifera</taxon>
    </lineage>
</organism>
<dbReference type="InParanoid" id="A0A1Z5KK62"/>
<feature type="compositionally biased region" description="Low complexity" evidence="1">
    <location>
        <begin position="144"/>
        <end position="167"/>
    </location>
</feature>
<dbReference type="EMBL" id="BDSP01000251">
    <property type="protein sequence ID" value="GAX26693.1"/>
    <property type="molecule type" value="Genomic_DNA"/>
</dbReference>
<comment type="caution">
    <text evidence="2">The sequence shown here is derived from an EMBL/GenBank/DDBJ whole genome shotgun (WGS) entry which is preliminary data.</text>
</comment>
<proteinExistence type="predicted"/>
<feature type="compositionally biased region" description="Basic and acidic residues" evidence="1">
    <location>
        <begin position="114"/>
        <end position="130"/>
    </location>
</feature>
<name>A0A1Z5KK62_FISSO</name>
<reference evidence="2 3" key="1">
    <citation type="journal article" date="2015" name="Plant Cell">
        <title>Oil accumulation by the oleaginous diatom Fistulifera solaris as revealed by the genome and transcriptome.</title>
        <authorList>
            <person name="Tanaka T."/>
            <person name="Maeda Y."/>
            <person name="Veluchamy A."/>
            <person name="Tanaka M."/>
            <person name="Abida H."/>
            <person name="Marechal E."/>
            <person name="Bowler C."/>
            <person name="Muto M."/>
            <person name="Sunaga Y."/>
            <person name="Tanaka M."/>
            <person name="Yoshino T."/>
            <person name="Taniguchi T."/>
            <person name="Fukuda Y."/>
            <person name="Nemoto M."/>
            <person name="Matsumoto M."/>
            <person name="Wong P.S."/>
            <person name="Aburatani S."/>
            <person name="Fujibuchi W."/>
        </authorList>
    </citation>
    <scope>NUCLEOTIDE SEQUENCE [LARGE SCALE GENOMIC DNA]</scope>
    <source>
        <strain evidence="2 3">JPCC DA0580</strain>
    </source>
</reference>
<sequence>MGAAFRPKIGRPTSRSTSENVSDLSNSHGSLSSISSFFSSTDGSGPASAGSSFSSLSSPLRKRLSTSSRLSLFSGQPPGKKKIHRKSAKKKPQQLNRWDSSEECNLKGLPQKPRRADAPQRVETASRGRDFGAPARGRLYSDESATSRWSSHVSTSSRDVTVSPRRTGSPRKPSRPPLMATPDLQSSKKSETHFEREIEFHPNFINNFRNVDSKVQFAEPNNNGGSTEHRAVLFRQPKAYNLLLSESSHSHPPALIPRLPPWNPKNNTDPVHKLKCPFEWAESKRSIATASTRESSASSAACPDYSIPWFAARRQQQSKFGP</sequence>
<evidence type="ECO:0000313" key="3">
    <source>
        <dbReference type="Proteomes" id="UP000198406"/>
    </source>
</evidence>
<keyword evidence="3" id="KW-1185">Reference proteome</keyword>
<feature type="region of interest" description="Disordered" evidence="1">
    <location>
        <begin position="1"/>
        <end position="189"/>
    </location>
</feature>
<dbReference type="Proteomes" id="UP000198406">
    <property type="component" value="Unassembled WGS sequence"/>
</dbReference>
<feature type="compositionally biased region" description="Low complexity" evidence="1">
    <location>
        <begin position="22"/>
        <end position="75"/>
    </location>
</feature>
<gene>
    <name evidence="2" type="ORF">FisN_2Hh364</name>
</gene>
<protein>
    <submittedName>
        <fullName evidence="2">Uncharacterized protein</fullName>
    </submittedName>
</protein>